<evidence type="ECO:0000313" key="6">
    <source>
        <dbReference type="EMBL" id="ATC65320.1"/>
    </source>
</evidence>
<dbReference type="GO" id="GO:0042597">
    <property type="term" value="C:periplasmic space"/>
    <property type="evidence" value="ECO:0007669"/>
    <property type="project" value="UniProtKB-SubCell"/>
</dbReference>
<protein>
    <submittedName>
        <fullName evidence="6">ABC transporter substrate-binding protein</fullName>
    </submittedName>
</protein>
<evidence type="ECO:0000313" key="7">
    <source>
        <dbReference type="Proteomes" id="UP000217265"/>
    </source>
</evidence>
<reference evidence="6 7" key="1">
    <citation type="submission" date="2017-09" db="EMBL/GenBank/DDBJ databases">
        <title>Complete genome sequence of Verrucomicrobial strain HZ-65, isolated from freshwater.</title>
        <authorList>
            <person name="Choi A."/>
        </authorList>
    </citation>
    <scope>NUCLEOTIDE SEQUENCE [LARGE SCALE GENOMIC DNA]</scope>
    <source>
        <strain evidence="6 7">HZ-65</strain>
    </source>
</reference>
<dbReference type="KEGG" id="vbh:CMV30_15965"/>
<dbReference type="AlphaFoldDB" id="A0A290QDM1"/>
<dbReference type="RefSeq" id="WP_096056951.1">
    <property type="nucleotide sequence ID" value="NZ_CP023344.1"/>
</dbReference>
<feature type="chain" id="PRO_5012064021" evidence="4">
    <location>
        <begin position="28"/>
        <end position="331"/>
    </location>
</feature>
<evidence type="ECO:0000259" key="5">
    <source>
        <dbReference type="Pfam" id="PF09084"/>
    </source>
</evidence>
<evidence type="ECO:0000256" key="4">
    <source>
        <dbReference type="SAM" id="SignalP"/>
    </source>
</evidence>
<proteinExistence type="inferred from homology"/>
<dbReference type="SUPFAM" id="SSF53850">
    <property type="entry name" value="Periplasmic binding protein-like II"/>
    <property type="match status" value="1"/>
</dbReference>
<keyword evidence="3 4" id="KW-0732">Signal</keyword>
<organism evidence="6 7">
    <name type="scientific">Nibricoccus aquaticus</name>
    <dbReference type="NCBI Taxonomy" id="2576891"/>
    <lineage>
        <taxon>Bacteria</taxon>
        <taxon>Pseudomonadati</taxon>
        <taxon>Verrucomicrobiota</taxon>
        <taxon>Opitutia</taxon>
        <taxon>Opitutales</taxon>
        <taxon>Opitutaceae</taxon>
        <taxon>Nibricoccus</taxon>
    </lineage>
</organism>
<comment type="similarity">
    <text evidence="2">Belongs to the bacterial solute-binding protein SsuA/TauA family.</text>
</comment>
<feature type="signal peptide" evidence="4">
    <location>
        <begin position="1"/>
        <end position="27"/>
    </location>
</feature>
<dbReference type="CDD" id="cd13563">
    <property type="entry name" value="PBP2_SsuA_like_6"/>
    <property type="match status" value="1"/>
</dbReference>
<dbReference type="Gene3D" id="3.40.190.10">
    <property type="entry name" value="Periplasmic binding protein-like II"/>
    <property type="match status" value="2"/>
</dbReference>
<evidence type="ECO:0000256" key="1">
    <source>
        <dbReference type="ARBA" id="ARBA00004418"/>
    </source>
</evidence>
<dbReference type="OrthoDB" id="9815602at2"/>
<accession>A0A290QDM1</accession>
<dbReference type="PANTHER" id="PTHR30024">
    <property type="entry name" value="ALIPHATIC SULFONATES-BINDING PROTEIN-RELATED"/>
    <property type="match status" value="1"/>
</dbReference>
<evidence type="ECO:0000256" key="2">
    <source>
        <dbReference type="ARBA" id="ARBA00010742"/>
    </source>
</evidence>
<dbReference type="Pfam" id="PF09084">
    <property type="entry name" value="NMT1"/>
    <property type="match status" value="1"/>
</dbReference>
<sequence length="331" mass="35052">MITVPRSLRRLTLGLTLAALLLSRATAAPLKVAYSDWPGWTAFAIASEKGWFKQAGLEVELLWFEYGPSIEAFTAGKVDAVMVTNGDALVTGANGAKNVMILVTDYSNGNDMIVAQPGISSLKDLKGKKVAVEVGFVDHLLLLNGLKKAGMTEADVELVPTPTNQTPQVLASGQVAAIAAWQPNSGQALKAVAGSTAVYTSADEPGLIYDTVAVSPQSLAQNRADWVKFVAVWDKIVAYLNDETTRDDGIKIMAARAGVDAKEYAAFMSGTKLLTLAQSTKIISGQTDTFGSIAGSSKIADEFNVKNGVYKESQPVATYIDATLTTDALKK</sequence>
<dbReference type="Proteomes" id="UP000217265">
    <property type="component" value="Chromosome"/>
</dbReference>
<dbReference type="PANTHER" id="PTHR30024:SF47">
    <property type="entry name" value="TAURINE-BINDING PERIPLASMIC PROTEIN"/>
    <property type="match status" value="1"/>
</dbReference>
<gene>
    <name evidence="6" type="ORF">CMV30_15965</name>
</gene>
<feature type="domain" description="SsuA/THI5-like" evidence="5">
    <location>
        <begin position="38"/>
        <end position="238"/>
    </location>
</feature>
<dbReference type="InterPro" id="IPR015168">
    <property type="entry name" value="SsuA/THI5"/>
</dbReference>
<dbReference type="EMBL" id="CP023344">
    <property type="protein sequence ID" value="ATC65320.1"/>
    <property type="molecule type" value="Genomic_DNA"/>
</dbReference>
<name>A0A290QDM1_9BACT</name>
<evidence type="ECO:0000256" key="3">
    <source>
        <dbReference type="ARBA" id="ARBA00022729"/>
    </source>
</evidence>
<keyword evidence="7" id="KW-1185">Reference proteome</keyword>
<comment type="subcellular location">
    <subcellularLocation>
        <location evidence="1">Periplasm</location>
    </subcellularLocation>
</comment>